<comment type="caution">
    <text evidence="1">The sequence shown here is derived from an EMBL/GenBank/DDBJ whole genome shotgun (WGS) entry which is preliminary data.</text>
</comment>
<evidence type="ECO:0008006" key="3">
    <source>
        <dbReference type="Google" id="ProtNLM"/>
    </source>
</evidence>
<sequence length="58" mass="6579">MDSLPEQDMTALVAQYERLVPAVYKRLAGSLDPRIEPDDYLQEGRVGLVKACRQGWDD</sequence>
<protein>
    <recommendedName>
        <fullName evidence="3">RNA polymerase sigma-70 region 2 domain-containing protein</fullName>
    </recommendedName>
</protein>
<evidence type="ECO:0000313" key="1">
    <source>
        <dbReference type="EMBL" id="NMP24032.1"/>
    </source>
</evidence>
<reference evidence="1 2" key="1">
    <citation type="submission" date="2020-04" db="EMBL/GenBank/DDBJ databases">
        <authorList>
            <person name="Zhang R."/>
            <person name="Schippers A."/>
        </authorList>
    </citation>
    <scope>NUCLEOTIDE SEQUENCE [LARGE SCALE GENOMIC DNA]</scope>
    <source>
        <strain evidence="1 2">DSM 109850</strain>
    </source>
</reference>
<dbReference type="Proteomes" id="UP000533476">
    <property type="component" value="Unassembled WGS sequence"/>
</dbReference>
<proteinExistence type="predicted"/>
<dbReference type="SUPFAM" id="SSF88946">
    <property type="entry name" value="Sigma2 domain of RNA polymerase sigma factors"/>
    <property type="match status" value="1"/>
</dbReference>
<accession>A0A7Y0Q3Y1</accession>
<name>A0A7Y0Q3Y1_9FIRM</name>
<dbReference type="GO" id="GO:0003700">
    <property type="term" value="F:DNA-binding transcription factor activity"/>
    <property type="evidence" value="ECO:0007669"/>
    <property type="project" value="InterPro"/>
</dbReference>
<dbReference type="AlphaFoldDB" id="A0A7Y0Q3Y1"/>
<organism evidence="1 2">
    <name type="scientific">Sulfobacillus harzensis</name>
    <dbReference type="NCBI Taxonomy" id="2729629"/>
    <lineage>
        <taxon>Bacteria</taxon>
        <taxon>Bacillati</taxon>
        <taxon>Bacillota</taxon>
        <taxon>Clostridia</taxon>
        <taxon>Eubacteriales</taxon>
        <taxon>Clostridiales Family XVII. Incertae Sedis</taxon>
        <taxon>Sulfobacillus</taxon>
    </lineage>
</organism>
<evidence type="ECO:0000313" key="2">
    <source>
        <dbReference type="Proteomes" id="UP000533476"/>
    </source>
</evidence>
<dbReference type="EMBL" id="JABBVZ010000080">
    <property type="protein sequence ID" value="NMP24032.1"/>
    <property type="molecule type" value="Genomic_DNA"/>
</dbReference>
<dbReference type="Gene3D" id="1.10.1740.10">
    <property type="match status" value="1"/>
</dbReference>
<keyword evidence="2" id="KW-1185">Reference proteome</keyword>
<dbReference type="GO" id="GO:0006352">
    <property type="term" value="P:DNA-templated transcription initiation"/>
    <property type="evidence" value="ECO:0007669"/>
    <property type="project" value="InterPro"/>
</dbReference>
<dbReference type="InterPro" id="IPR013325">
    <property type="entry name" value="RNA_pol_sigma_r2"/>
</dbReference>
<gene>
    <name evidence="1" type="ORF">HIJ39_16995</name>
</gene>